<dbReference type="Proteomes" id="UP000328092">
    <property type="component" value="Unassembled WGS sequence"/>
</dbReference>
<keyword evidence="5 8" id="KW-0812">Transmembrane</keyword>
<dbReference type="AlphaFoldDB" id="A0A508TBB9"/>
<feature type="transmembrane region" description="Helical" evidence="8">
    <location>
        <begin position="90"/>
        <end position="110"/>
    </location>
</feature>
<evidence type="ECO:0000256" key="5">
    <source>
        <dbReference type="ARBA" id="ARBA00022692"/>
    </source>
</evidence>
<dbReference type="InterPro" id="IPR002771">
    <property type="entry name" value="Multi_antbiot-R_MarC"/>
</dbReference>
<comment type="subcellular location">
    <subcellularLocation>
        <location evidence="1">Cell inner membrane</location>
        <topology evidence="1">Multi-pass membrane protein</topology>
    </subcellularLocation>
    <subcellularLocation>
        <location evidence="8">Cell membrane</location>
        <topology evidence="8">Multi-pass membrane protein</topology>
    </subcellularLocation>
</comment>
<keyword evidence="10" id="KW-1185">Reference proteome</keyword>
<dbReference type="GO" id="GO:0005886">
    <property type="term" value="C:plasma membrane"/>
    <property type="evidence" value="ECO:0007669"/>
    <property type="project" value="UniProtKB-SubCell"/>
</dbReference>
<feature type="transmembrane region" description="Helical" evidence="8">
    <location>
        <begin position="156"/>
        <end position="178"/>
    </location>
</feature>
<accession>A0A508TBB9</accession>
<protein>
    <recommendedName>
        <fullName evidence="8">UPF0056 membrane protein</fullName>
    </recommendedName>
</protein>
<name>A0A508TBB9_9BRAD</name>
<keyword evidence="6 8" id="KW-1133">Transmembrane helix</keyword>
<keyword evidence="4" id="KW-0997">Cell inner membrane</keyword>
<dbReference type="Pfam" id="PF01914">
    <property type="entry name" value="MarC"/>
    <property type="match status" value="1"/>
</dbReference>
<comment type="caution">
    <text evidence="9">The sequence shown here is derived from an EMBL/GenBank/DDBJ whole genome shotgun (WGS) entry which is preliminary data.</text>
</comment>
<comment type="similarity">
    <text evidence="2 8">Belongs to the UPF0056 (MarC) family.</text>
</comment>
<evidence type="ECO:0000256" key="2">
    <source>
        <dbReference type="ARBA" id="ARBA00009784"/>
    </source>
</evidence>
<dbReference type="EMBL" id="CAADFC020000013">
    <property type="protein sequence ID" value="VIO71541.1"/>
    <property type="molecule type" value="Genomic_DNA"/>
</dbReference>
<dbReference type="RefSeq" id="WP_244626592.1">
    <property type="nucleotide sequence ID" value="NZ_CAADFC020000013.1"/>
</dbReference>
<feature type="transmembrane region" description="Helical" evidence="8">
    <location>
        <begin position="116"/>
        <end position="135"/>
    </location>
</feature>
<evidence type="ECO:0000256" key="1">
    <source>
        <dbReference type="ARBA" id="ARBA00004429"/>
    </source>
</evidence>
<keyword evidence="7 8" id="KW-0472">Membrane</keyword>
<dbReference type="PANTHER" id="PTHR33508">
    <property type="entry name" value="UPF0056 MEMBRANE PROTEIN YHCE"/>
    <property type="match status" value="1"/>
</dbReference>
<evidence type="ECO:0000313" key="9">
    <source>
        <dbReference type="EMBL" id="VIO71541.1"/>
    </source>
</evidence>
<evidence type="ECO:0000256" key="4">
    <source>
        <dbReference type="ARBA" id="ARBA00022519"/>
    </source>
</evidence>
<gene>
    <name evidence="9" type="ORF">CI1B_37250</name>
</gene>
<sequence>MIAGEPAIVGCLHKSSSGETVVARFLFTIWLTNAKLPMTEFLSSRWLGDFLFGFGALFAINPYGLAFIFHDRTVGLTDRERSRIAVRIALYAFAVILMFLFAGGHVLRFFGITMPALRIGGGLVVAASGWSMLHAPPVAHDVHQTSTAGYSAIRRMAFFPMTIPLTTGPGTIATAIAIGTNRPDDIEGLFYSSVVLLFVTACVTATIYHAYRRSSAMARLFGEEGTSVVTKLSAFLLLCIGVQILITGVVEVARSATAISV</sequence>
<organism evidence="9 10">
    <name type="scientific">Bradyrhizobium ivorense</name>
    <dbReference type="NCBI Taxonomy" id="2511166"/>
    <lineage>
        <taxon>Bacteria</taxon>
        <taxon>Pseudomonadati</taxon>
        <taxon>Pseudomonadota</taxon>
        <taxon>Alphaproteobacteria</taxon>
        <taxon>Hyphomicrobiales</taxon>
        <taxon>Nitrobacteraceae</taxon>
        <taxon>Bradyrhizobium</taxon>
    </lineage>
</organism>
<evidence type="ECO:0000313" key="10">
    <source>
        <dbReference type="Proteomes" id="UP000328092"/>
    </source>
</evidence>
<feature type="transmembrane region" description="Helical" evidence="8">
    <location>
        <begin position="232"/>
        <end position="253"/>
    </location>
</feature>
<proteinExistence type="inferred from homology"/>
<evidence type="ECO:0000256" key="7">
    <source>
        <dbReference type="ARBA" id="ARBA00023136"/>
    </source>
</evidence>
<dbReference type="NCBIfam" id="TIGR00427">
    <property type="entry name" value="NAAT family transporter"/>
    <property type="match status" value="1"/>
</dbReference>
<evidence type="ECO:0000256" key="8">
    <source>
        <dbReference type="RuleBase" id="RU362048"/>
    </source>
</evidence>
<feature type="transmembrane region" description="Helical" evidence="8">
    <location>
        <begin position="50"/>
        <end position="69"/>
    </location>
</feature>
<evidence type="ECO:0000256" key="3">
    <source>
        <dbReference type="ARBA" id="ARBA00022475"/>
    </source>
</evidence>
<evidence type="ECO:0000256" key="6">
    <source>
        <dbReference type="ARBA" id="ARBA00022989"/>
    </source>
</evidence>
<feature type="transmembrane region" description="Helical" evidence="8">
    <location>
        <begin position="190"/>
        <end position="211"/>
    </location>
</feature>
<reference evidence="9" key="1">
    <citation type="submission" date="2019-02" db="EMBL/GenBank/DDBJ databases">
        <authorList>
            <person name="Pothier F.J."/>
        </authorList>
    </citation>
    <scope>NUCLEOTIDE SEQUENCE</scope>
    <source>
        <strain evidence="9">CI-1B</strain>
    </source>
</reference>
<keyword evidence="3" id="KW-1003">Cell membrane</keyword>
<dbReference type="PANTHER" id="PTHR33508:SF2">
    <property type="entry name" value="UPF0056 INNER MEMBRANE PROTEIN MARC"/>
    <property type="match status" value="1"/>
</dbReference>